<gene>
    <name evidence="20" type="primary">hssS_2</name>
    <name evidence="20" type="ORF">PAECIP111893_04271</name>
</gene>
<reference evidence="20" key="1">
    <citation type="submission" date="2022-01" db="EMBL/GenBank/DDBJ databases">
        <authorList>
            <person name="Criscuolo A."/>
        </authorList>
    </citation>
    <scope>NUCLEOTIDE SEQUENCE</scope>
    <source>
        <strain evidence="20">CIP111893</strain>
    </source>
</reference>
<dbReference type="PRINTS" id="PR00344">
    <property type="entry name" value="BCTRLSENSOR"/>
</dbReference>
<dbReference type="EC" id="2.7.13.3" evidence="3"/>
<dbReference type="InterPro" id="IPR003594">
    <property type="entry name" value="HATPase_dom"/>
</dbReference>
<evidence type="ECO:0000256" key="11">
    <source>
        <dbReference type="ARBA" id="ARBA00022989"/>
    </source>
</evidence>
<dbReference type="PROSITE" id="PS50885">
    <property type="entry name" value="HAMP"/>
    <property type="match status" value="1"/>
</dbReference>
<evidence type="ECO:0000313" key="21">
    <source>
        <dbReference type="Proteomes" id="UP000838686"/>
    </source>
</evidence>
<dbReference type="EMBL" id="CAKMMF010000028">
    <property type="protein sequence ID" value="CAH1217399.1"/>
    <property type="molecule type" value="Genomic_DNA"/>
</dbReference>
<dbReference type="Pfam" id="PF02518">
    <property type="entry name" value="HATPase_c"/>
    <property type="match status" value="1"/>
</dbReference>
<keyword evidence="10" id="KW-0067">ATP-binding</keyword>
<sequence>MKTLYVRIVMIFALIALVSSLLGLVLSAVYYESKLRSDNERKIVTIAQEIKALYEVTPQLNLHVYLTHIAEMGFQIYAVDKEGRAVAYGAPFKRVELDRIHIQRVLQGEVYNGISEEGRRLPIIGLFENSVRNTIGIPVQAGEDSRALFIRPNLVQQIGEVRILMAVLLVSTFLISLVLIVVLTRFIVKPVTKLTAATKEIVGGNFEYKMELDIARDDEIGNLARHFAAMAQSLKRLDEMRQQFVADVSHEIQSPLTSIQGFVQAILDKDSTPEEAERYLQIIGEESHRLSSLSKQLLTLAALDKQSSGVNRTEYRLDEQLRQILIMLEWQWTDKQREIELDLPPLMIAGDESMLYQVWLNLISNSIKYTGQGDKIMIEAEQSAASNQIIVRISDTGIGIPEAELPNLFERFYKADKARNRANTGSGLGLSIAREIVSLHQGTIEIQSEYDAGTTVVVRLPQ</sequence>
<evidence type="ECO:0000256" key="5">
    <source>
        <dbReference type="ARBA" id="ARBA00022553"/>
    </source>
</evidence>
<dbReference type="SMART" id="SM00387">
    <property type="entry name" value="HATPase_c"/>
    <property type="match status" value="1"/>
</dbReference>
<feature type="domain" description="HAMP" evidence="19">
    <location>
        <begin position="185"/>
        <end position="239"/>
    </location>
</feature>
<evidence type="ECO:0000313" key="20">
    <source>
        <dbReference type="EMBL" id="CAH1217399.1"/>
    </source>
</evidence>
<dbReference type="SUPFAM" id="SSF158472">
    <property type="entry name" value="HAMP domain-like"/>
    <property type="match status" value="1"/>
</dbReference>
<keyword evidence="21" id="KW-1185">Reference proteome</keyword>
<keyword evidence="13" id="KW-0843">Virulence</keyword>
<dbReference type="Pfam" id="PF00672">
    <property type="entry name" value="HAMP"/>
    <property type="match status" value="1"/>
</dbReference>
<evidence type="ECO:0000256" key="16">
    <source>
        <dbReference type="ARBA" id="ARBA00040841"/>
    </source>
</evidence>
<comment type="catalytic activity">
    <reaction evidence="1">
        <text>ATP + protein L-histidine = ADP + protein N-phospho-L-histidine.</text>
        <dbReference type="EC" id="2.7.13.3"/>
    </reaction>
</comment>
<dbReference type="SUPFAM" id="SSF55874">
    <property type="entry name" value="ATPase domain of HSP90 chaperone/DNA topoisomerase II/histidine kinase"/>
    <property type="match status" value="1"/>
</dbReference>
<dbReference type="CDD" id="cd06225">
    <property type="entry name" value="HAMP"/>
    <property type="match status" value="1"/>
</dbReference>
<dbReference type="InterPro" id="IPR005467">
    <property type="entry name" value="His_kinase_dom"/>
</dbReference>
<evidence type="ECO:0000259" key="19">
    <source>
        <dbReference type="PROSITE" id="PS50885"/>
    </source>
</evidence>
<evidence type="ECO:0000259" key="18">
    <source>
        <dbReference type="PROSITE" id="PS50109"/>
    </source>
</evidence>
<keyword evidence="6 20" id="KW-0808">Transferase</keyword>
<evidence type="ECO:0000256" key="14">
    <source>
        <dbReference type="ARBA" id="ARBA00023136"/>
    </source>
</evidence>
<dbReference type="SUPFAM" id="SSF47384">
    <property type="entry name" value="Homodimeric domain of signal transducing histidine kinase"/>
    <property type="match status" value="1"/>
</dbReference>
<dbReference type="RefSeq" id="WP_236344665.1">
    <property type="nucleotide sequence ID" value="NZ_CAKMMF010000028.1"/>
</dbReference>
<evidence type="ECO:0000256" key="13">
    <source>
        <dbReference type="ARBA" id="ARBA00023026"/>
    </source>
</evidence>
<dbReference type="Proteomes" id="UP000838686">
    <property type="component" value="Unassembled WGS sequence"/>
</dbReference>
<proteinExistence type="predicted"/>
<feature type="domain" description="Histidine kinase" evidence="18">
    <location>
        <begin position="247"/>
        <end position="462"/>
    </location>
</feature>
<keyword evidence="11 17" id="KW-1133">Transmembrane helix</keyword>
<dbReference type="InterPro" id="IPR036890">
    <property type="entry name" value="HATPase_C_sf"/>
</dbReference>
<evidence type="ECO:0000256" key="8">
    <source>
        <dbReference type="ARBA" id="ARBA00022741"/>
    </source>
</evidence>
<organism evidence="20 21">
    <name type="scientific">Paenibacillus plantiphilus</name>
    <dbReference type="NCBI Taxonomy" id="2905650"/>
    <lineage>
        <taxon>Bacteria</taxon>
        <taxon>Bacillati</taxon>
        <taxon>Bacillota</taxon>
        <taxon>Bacilli</taxon>
        <taxon>Bacillales</taxon>
        <taxon>Paenibacillaceae</taxon>
        <taxon>Paenibacillus</taxon>
    </lineage>
</organism>
<dbReference type="PANTHER" id="PTHR45528:SF11">
    <property type="entry name" value="HISTIDINE KINASE"/>
    <property type="match status" value="1"/>
</dbReference>
<keyword evidence="7 17" id="KW-0812">Transmembrane</keyword>
<dbReference type="GO" id="GO:0004673">
    <property type="term" value="F:protein histidine kinase activity"/>
    <property type="evidence" value="ECO:0007669"/>
    <property type="project" value="UniProtKB-EC"/>
</dbReference>
<evidence type="ECO:0000256" key="12">
    <source>
        <dbReference type="ARBA" id="ARBA00023012"/>
    </source>
</evidence>
<dbReference type="PROSITE" id="PS50109">
    <property type="entry name" value="HIS_KIN"/>
    <property type="match status" value="1"/>
</dbReference>
<dbReference type="InterPro" id="IPR004358">
    <property type="entry name" value="Sig_transdc_His_kin-like_C"/>
</dbReference>
<dbReference type="Gene3D" id="3.30.565.10">
    <property type="entry name" value="Histidine kinase-like ATPase, C-terminal domain"/>
    <property type="match status" value="1"/>
</dbReference>
<comment type="function">
    <text evidence="15">Member of the two-component regulatory system HssS/HssR involved in intracellular heme homeostasis and tempering of staphylococcal virulence. HssS functions as a heme sensor histidine kinase which is autophosphorylated at a histidine residue and transfers its phosphate group to an aspartate residue of HssR. HssR/HssS activates the expression of hrtAB, an efflux pump, in response to extracellular heme, hemin, hemoglobin or blood.</text>
</comment>
<keyword evidence="4" id="KW-1003">Cell membrane</keyword>
<evidence type="ECO:0000256" key="17">
    <source>
        <dbReference type="SAM" id="Phobius"/>
    </source>
</evidence>
<keyword evidence="5" id="KW-0597">Phosphoprotein</keyword>
<dbReference type="Gene3D" id="1.10.287.130">
    <property type="match status" value="1"/>
</dbReference>
<dbReference type="InterPro" id="IPR050398">
    <property type="entry name" value="HssS/ArlS-like"/>
</dbReference>
<keyword evidence="8" id="KW-0547">Nucleotide-binding</keyword>
<evidence type="ECO:0000256" key="4">
    <source>
        <dbReference type="ARBA" id="ARBA00022475"/>
    </source>
</evidence>
<evidence type="ECO:0000256" key="3">
    <source>
        <dbReference type="ARBA" id="ARBA00012438"/>
    </source>
</evidence>
<name>A0ABN8H0H9_9BACL</name>
<comment type="caution">
    <text evidence="20">The sequence shown here is derived from an EMBL/GenBank/DDBJ whole genome shotgun (WGS) entry which is preliminary data.</text>
</comment>
<evidence type="ECO:0000256" key="6">
    <source>
        <dbReference type="ARBA" id="ARBA00022679"/>
    </source>
</evidence>
<dbReference type="SMART" id="SM00304">
    <property type="entry name" value="HAMP"/>
    <property type="match status" value="1"/>
</dbReference>
<feature type="transmembrane region" description="Helical" evidence="17">
    <location>
        <begin position="163"/>
        <end position="183"/>
    </location>
</feature>
<accession>A0ABN8H0H9</accession>
<evidence type="ECO:0000256" key="7">
    <source>
        <dbReference type="ARBA" id="ARBA00022692"/>
    </source>
</evidence>
<evidence type="ECO:0000256" key="9">
    <source>
        <dbReference type="ARBA" id="ARBA00022777"/>
    </source>
</evidence>
<dbReference type="PANTHER" id="PTHR45528">
    <property type="entry name" value="SENSOR HISTIDINE KINASE CPXA"/>
    <property type="match status" value="1"/>
</dbReference>
<comment type="subcellular location">
    <subcellularLocation>
        <location evidence="2">Cell membrane</location>
        <topology evidence="2">Multi-pass membrane protein</topology>
    </subcellularLocation>
</comment>
<protein>
    <recommendedName>
        <fullName evidence="16">Heme sensor protein HssS</fullName>
        <ecNumber evidence="3">2.7.13.3</ecNumber>
    </recommendedName>
</protein>
<dbReference type="SMART" id="SM00388">
    <property type="entry name" value="HisKA"/>
    <property type="match status" value="1"/>
</dbReference>
<keyword evidence="9" id="KW-0418">Kinase</keyword>
<dbReference type="InterPro" id="IPR036097">
    <property type="entry name" value="HisK_dim/P_sf"/>
</dbReference>
<evidence type="ECO:0000256" key="15">
    <source>
        <dbReference type="ARBA" id="ARBA00037219"/>
    </source>
</evidence>
<evidence type="ECO:0000256" key="2">
    <source>
        <dbReference type="ARBA" id="ARBA00004651"/>
    </source>
</evidence>
<keyword evidence="14 17" id="KW-0472">Membrane</keyword>
<evidence type="ECO:0000256" key="10">
    <source>
        <dbReference type="ARBA" id="ARBA00022840"/>
    </source>
</evidence>
<dbReference type="InterPro" id="IPR003661">
    <property type="entry name" value="HisK_dim/P_dom"/>
</dbReference>
<dbReference type="Pfam" id="PF00512">
    <property type="entry name" value="HisKA"/>
    <property type="match status" value="1"/>
</dbReference>
<evidence type="ECO:0000256" key="1">
    <source>
        <dbReference type="ARBA" id="ARBA00000085"/>
    </source>
</evidence>
<dbReference type="InterPro" id="IPR003660">
    <property type="entry name" value="HAMP_dom"/>
</dbReference>
<dbReference type="CDD" id="cd00075">
    <property type="entry name" value="HATPase"/>
    <property type="match status" value="1"/>
</dbReference>
<keyword evidence="12" id="KW-0902">Two-component regulatory system</keyword>
<dbReference type="CDD" id="cd00082">
    <property type="entry name" value="HisKA"/>
    <property type="match status" value="1"/>
</dbReference>
<dbReference type="Gene3D" id="6.10.340.10">
    <property type="match status" value="1"/>
</dbReference>